<dbReference type="InterPro" id="IPR023296">
    <property type="entry name" value="Glyco_hydro_beta-prop_sf"/>
</dbReference>
<name>A0ABR6BP45_9PSEU</name>
<evidence type="ECO:0000313" key="2">
    <source>
        <dbReference type="EMBL" id="MBA8928681.1"/>
    </source>
</evidence>
<dbReference type="SUPFAM" id="SSF75005">
    <property type="entry name" value="Arabinanase/levansucrase/invertase"/>
    <property type="match status" value="1"/>
</dbReference>
<gene>
    <name evidence="2" type="ORF">BC739_005898</name>
</gene>
<dbReference type="RefSeq" id="WP_318296681.1">
    <property type="nucleotide sequence ID" value="NZ_BAAABQ010000032.1"/>
</dbReference>
<feature type="signal peptide" evidence="1">
    <location>
        <begin position="1"/>
        <end position="17"/>
    </location>
</feature>
<dbReference type="Gene3D" id="2.115.10.20">
    <property type="entry name" value="Glycosyl hydrolase domain, family 43"/>
    <property type="match status" value="2"/>
</dbReference>
<proteinExistence type="predicted"/>
<keyword evidence="3" id="KW-1185">Reference proteome</keyword>
<evidence type="ECO:0000313" key="3">
    <source>
        <dbReference type="Proteomes" id="UP000517916"/>
    </source>
</evidence>
<accession>A0ABR6BP45</accession>
<comment type="caution">
    <text evidence="2">The sequence shown here is derived from an EMBL/GenBank/DDBJ whole genome shotgun (WGS) entry which is preliminary data.</text>
</comment>
<sequence>MSGAVAAVLLLAACGNAEGTPQPGPRVEGVQPTAQAPAPALLATDRVRSSPGVIVSGGPDAPYNYGPTVLVDDGSYRMWWCSQLPGVGVPGDDVLSASAPALDGPYGAPTVDLHGGGSGFDAKHTCDPSVIKVSGSYYLYYTGAAGEQPFGNSIGLITSADGVHWTKLGHPVVEPSMQVHGENTYGAGQPSALYLDGWVYLMFTDTTGAAAGPKGTGQFVLRSKDPTFATGTQALTPNGFAEVSGTRSARTTSISDSNSSDWMWVDALNAFAVAHEALNQGTVITFWNRDFTAHPYGDVLVAGPWQEGAGLVRRADGHAPASAQDRCGRVPIDLVRAVRETSAPTDLTHFGLDLLGVHACQPPATLDGVAMPSSDRTIDLVLAGHRVRVDRRAVAEQLAVRVLDGPVPSAEALPLAGRIAPGVPALHAPNRPYGLVLDGRLWPIGPDPVVVRANSSPVTETSDQQWDAYPKGLDLTVLRD</sequence>
<protein>
    <recommendedName>
        <fullName evidence="4">Beta-xylosidase</fullName>
    </recommendedName>
</protein>
<evidence type="ECO:0000256" key="1">
    <source>
        <dbReference type="SAM" id="SignalP"/>
    </source>
</evidence>
<evidence type="ECO:0008006" key="4">
    <source>
        <dbReference type="Google" id="ProtNLM"/>
    </source>
</evidence>
<dbReference type="EMBL" id="JACJID010000004">
    <property type="protein sequence ID" value="MBA8928681.1"/>
    <property type="molecule type" value="Genomic_DNA"/>
</dbReference>
<keyword evidence="1" id="KW-0732">Signal</keyword>
<organism evidence="2 3">
    <name type="scientific">Kutzneria viridogrisea</name>
    <dbReference type="NCBI Taxonomy" id="47990"/>
    <lineage>
        <taxon>Bacteria</taxon>
        <taxon>Bacillati</taxon>
        <taxon>Actinomycetota</taxon>
        <taxon>Actinomycetes</taxon>
        <taxon>Pseudonocardiales</taxon>
        <taxon>Pseudonocardiaceae</taxon>
        <taxon>Kutzneria</taxon>
    </lineage>
</organism>
<feature type="chain" id="PRO_5046461702" description="Beta-xylosidase" evidence="1">
    <location>
        <begin position="18"/>
        <end position="480"/>
    </location>
</feature>
<dbReference type="Proteomes" id="UP000517916">
    <property type="component" value="Unassembled WGS sequence"/>
</dbReference>
<reference evidence="2 3" key="1">
    <citation type="submission" date="2020-08" db="EMBL/GenBank/DDBJ databases">
        <title>Genomic Encyclopedia of Archaeal and Bacterial Type Strains, Phase II (KMG-II): from individual species to whole genera.</title>
        <authorList>
            <person name="Goeker M."/>
        </authorList>
    </citation>
    <scope>NUCLEOTIDE SEQUENCE [LARGE SCALE GENOMIC DNA]</scope>
    <source>
        <strain evidence="2 3">DSM 43850</strain>
    </source>
</reference>